<dbReference type="GO" id="GO:0051287">
    <property type="term" value="F:NAD binding"/>
    <property type="evidence" value="ECO:0007669"/>
    <property type="project" value="InterPro"/>
</dbReference>
<dbReference type="InterPro" id="IPR008927">
    <property type="entry name" value="6-PGluconate_DH-like_C_sf"/>
</dbReference>
<dbReference type="PATRIC" id="fig|429727.3.peg.796"/>
<dbReference type="InterPro" id="IPR029154">
    <property type="entry name" value="HIBADH-like_NADP-bd"/>
</dbReference>
<feature type="domain" description="3-hydroxyisobutyrate dehydrogenase-like NAD-binding" evidence="5">
    <location>
        <begin position="154"/>
        <end position="274"/>
    </location>
</feature>
<dbReference type="Gene3D" id="1.10.1040.10">
    <property type="entry name" value="N-(1-d-carboxylethyl)-l-norvaline Dehydrogenase, domain 2"/>
    <property type="match status" value="1"/>
</dbReference>
<dbReference type="GO" id="GO:0050661">
    <property type="term" value="F:NADP binding"/>
    <property type="evidence" value="ECO:0007669"/>
    <property type="project" value="InterPro"/>
</dbReference>
<dbReference type="PANTHER" id="PTHR43060">
    <property type="entry name" value="3-HYDROXYISOBUTYRATE DEHYDROGENASE-LIKE 1, MITOCHONDRIAL-RELATED"/>
    <property type="match status" value="1"/>
</dbReference>
<name>A0A0F5FNV3_9HYPH</name>
<organism evidence="6 7">
    <name type="scientific">Devosia chinhatensis</name>
    <dbReference type="NCBI Taxonomy" id="429727"/>
    <lineage>
        <taxon>Bacteria</taxon>
        <taxon>Pseudomonadati</taxon>
        <taxon>Pseudomonadota</taxon>
        <taxon>Alphaproteobacteria</taxon>
        <taxon>Hyphomicrobiales</taxon>
        <taxon>Devosiaceae</taxon>
        <taxon>Devosia</taxon>
    </lineage>
</organism>
<dbReference type="PIRSF" id="PIRSF000103">
    <property type="entry name" value="HIBADH"/>
    <property type="match status" value="1"/>
</dbReference>
<dbReference type="SUPFAM" id="SSF48179">
    <property type="entry name" value="6-phosphogluconate dehydrogenase C-terminal domain-like"/>
    <property type="match status" value="1"/>
</dbReference>
<dbReference type="InterPro" id="IPR015815">
    <property type="entry name" value="HIBADH-related"/>
</dbReference>
<keyword evidence="1" id="KW-0560">Oxidoreductase</keyword>
<dbReference type="InterPro" id="IPR013328">
    <property type="entry name" value="6PGD_dom2"/>
</dbReference>
<dbReference type="InterPro" id="IPR036291">
    <property type="entry name" value="NAD(P)-bd_dom_sf"/>
</dbReference>
<dbReference type="InterPro" id="IPR006115">
    <property type="entry name" value="6PGDH_NADP-bd"/>
</dbReference>
<sequence>MGWPMATCLVRAGYRVTVYDARTEQSEKFASEVGGAAAASLAELARNAEVLVTILPNSDIVESVLFGEAGIAAALPQGATIIDMTSGVPAKTVRFAERLAEDGRVLFDAPVSGGVARARTGELTIMAGGEDEVVQAALPVLKAMGNVIRTGVVGSGHAMKALNNLVSAGGFLIGVEALLIGSKFGIDPEVIVDTLNSSTGMNNSTQKKFRQFVLSRGFNSGFALELMVKDLVIALGVAHDAKVNAPFANLCKEMWSSASAVLGPGTDHTALARFSELLAGSQIPERQS</sequence>
<evidence type="ECO:0000259" key="4">
    <source>
        <dbReference type="Pfam" id="PF03446"/>
    </source>
</evidence>
<dbReference type="SUPFAM" id="SSF51735">
    <property type="entry name" value="NAD(P)-binding Rossmann-fold domains"/>
    <property type="match status" value="1"/>
</dbReference>
<evidence type="ECO:0000256" key="3">
    <source>
        <dbReference type="PIRSR" id="PIRSR000103-1"/>
    </source>
</evidence>
<dbReference type="EMBL" id="JZEY01000054">
    <property type="protein sequence ID" value="KKB10250.1"/>
    <property type="molecule type" value="Genomic_DNA"/>
</dbReference>
<evidence type="ECO:0000256" key="2">
    <source>
        <dbReference type="ARBA" id="ARBA00023027"/>
    </source>
</evidence>
<dbReference type="AlphaFoldDB" id="A0A0F5FNV3"/>
<comment type="caution">
    <text evidence="6">The sequence shown here is derived from an EMBL/GenBank/DDBJ whole genome shotgun (WGS) entry which is preliminary data.</text>
</comment>
<dbReference type="Gene3D" id="3.40.50.720">
    <property type="entry name" value="NAD(P)-binding Rossmann-like Domain"/>
    <property type="match status" value="1"/>
</dbReference>
<evidence type="ECO:0000256" key="1">
    <source>
        <dbReference type="ARBA" id="ARBA00023002"/>
    </source>
</evidence>
<reference evidence="6 7" key="1">
    <citation type="submission" date="2015-03" db="EMBL/GenBank/DDBJ databases">
        <authorList>
            <person name="Hassan Y."/>
            <person name="Lepp D."/>
            <person name="Li X.-Z."/>
            <person name="Zhou T."/>
        </authorList>
    </citation>
    <scope>NUCLEOTIDE SEQUENCE [LARGE SCALE GENOMIC DNA]</scope>
    <source>
        <strain evidence="6 7">IPL18</strain>
    </source>
</reference>
<feature type="domain" description="6-phosphogluconate dehydrogenase NADP-binding" evidence="4">
    <location>
        <begin position="1"/>
        <end position="149"/>
    </location>
</feature>
<dbReference type="PANTHER" id="PTHR43060:SF15">
    <property type="entry name" value="3-HYDROXYISOBUTYRATE DEHYDROGENASE-LIKE 1, MITOCHONDRIAL-RELATED"/>
    <property type="match status" value="1"/>
</dbReference>
<dbReference type="Pfam" id="PF03446">
    <property type="entry name" value="NAD_binding_2"/>
    <property type="match status" value="1"/>
</dbReference>
<dbReference type="Proteomes" id="UP000033649">
    <property type="component" value="Unassembled WGS sequence"/>
</dbReference>
<keyword evidence="2" id="KW-0520">NAD</keyword>
<protein>
    <submittedName>
        <fullName evidence="6">Hydroxyacid oxidoreductase</fullName>
    </submittedName>
</protein>
<evidence type="ECO:0000259" key="5">
    <source>
        <dbReference type="Pfam" id="PF14833"/>
    </source>
</evidence>
<feature type="active site" evidence="3">
    <location>
        <position position="160"/>
    </location>
</feature>
<dbReference type="Pfam" id="PF14833">
    <property type="entry name" value="NAD_binding_11"/>
    <property type="match status" value="1"/>
</dbReference>
<dbReference type="STRING" id="429727.VE26_03820"/>
<keyword evidence="7" id="KW-1185">Reference proteome</keyword>
<proteinExistence type="predicted"/>
<gene>
    <name evidence="6" type="ORF">VE26_03820</name>
</gene>
<evidence type="ECO:0000313" key="7">
    <source>
        <dbReference type="Proteomes" id="UP000033649"/>
    </source>
</evidence>
<dbReference type="GO" id="GO:0016491">
    <property type="term" value="F:oxidoreductase activity"/>
    <property type="evidence" value="ECO:0007669"/>
    <property type="project" value="UniProtKB-KW"/>
</dbReference>
<accession>A0A0F5FNV3</accession>
<evidence type="ECO:0000313" key="6">
    <source>
        <dbReference type="EMBL" id="KKB10250.1"/>
    </source>
</evidence>